<evidence type="ECO:0000313" key="1">
    <source>
        <dbReference type="EMBL" id="MET3601818.1"/>
    </source>
</evidence>
<dbReference type="InterPro" id="IPR021146">
    <property type="entry name" value="Phage_gp6-like_head-tail"/>
</dbReference>
<comment type="caution">
    <text evidence="1">The sequence shown here is derived from an EMBL/GenBank/DDBJ whole genome shotgun (WGS) entry which is preliminary data.</text>
</comment>
<dbReference type="NCBIfam" id="TIGR02215">
    <property type="entry name" value="phage_chp_gp8"/>
    <property type="match status" value="1"/>
</dbReference>
<dbReference type="NCBIfam" id="TIGR01560">
    <property type="entry name" value="put_DNA_pack"/>
    <property type="match status" value="1"/>
</dbReference>
<dbReference type="Gene3D" id="1.10.3230.30">
    <property type="entry name" value="Phage gp6-like head-tail connector protein"/>
    <property type="match status" value="1"/>
</dbReference>
<dbReference type="Pfam" id="PF05135">
    <property type="entry name" value="Phage_connect_1"/>
    <property type="match status" value="1"/>
</dbReference>
<gene>
    <name evidence="1" type="ORF">ABID12_003781</name>
</gene>
<organism evidence="1 2">
    <name type="scientific">Martelella mangrovi</name>
    <dbReference type="NCBI Taxonomy" id="1397477"/>
    <lineage>
        <taxon>Bacteria</taxon>
        <taxon>Pseudomonadati</taxon>
        <taxon>Pseudomonadota</taxon>
        <taxon>Alphaproteobacteria</taxon>
        <taxon>Hyphomicrobiales</taxon>
        <taxon>Aurantimonadaceae</taxon>
        <taxon>Martelella</taxon>
    </lineage>
</organism>
<dbReference type="Proteomes" id="UP001549164">
    <property type="component" value="Unassembled WGS sequence"/>
</dbReference>
<dbReference type="CDD" id="cd08054">
    <property type="entry name" value="gp6"/>
    <property type="match status" value="1"/>
</dbReference>
<name>A0ABV2IHJ2_9HYPH</name>
<sequence>MYLTPKRIAEPVARILTLDDVKAHLAVDFDDDDDLISAYILAVEQHLDGYGGILGRCLINQEWEQYFSFWTGARMILCFPDVSAASVTYFDQDNVSRTLPADQYILLNSARGAYLQFLDSFAVPSLYCRDDTITVRFTAGYGAQPENVPAEVRQAAKMIVAAWYKVRAEVSHAALSELPDSIAIRALLSKRRRLGL</sequence>
<keyword evidence="2" id="KW-1185">Reference proteome</keyword>
<dbReference type="RefSeq" id="WP_354435624.1">
    <property type="nucleotide sequence ID" value="NZ_JBEPLY010000017.1"/>
</dbReference>
<evidence type="ECO:0000313" key="2">
    <source>
        <dbReference type="Proteomes" id="UP001549164"/>
    </source>
</evidence>
<accession>A0ABV2IHJ2</accession>
<proteinExistence type="predicted"/>
<dbReference type="InterPro" id="IPR006450">
    <property type="entry name" value="Phage_HK97_gp6-like"/>
</dbReference>
<dbReference type="InterPro" id="IPR011738">
    <property type="entry name" value="Phage_CHP"/>
</dbReference>
<protein>
    <submittedName>
        <fullName evidence="1">PhiE125 gp8 family phage protein</fullName>
    </submittedName>
</protein>
<dbReference type="EMBL" id="JBEPLY010000017">
    <property type="protein sequence ID" value="MET3601818.1"/>
    <property type="molecule type" value="Genomic_DNA"/>
</dbReference>
<reference evidence="1 2" key="1">
    <citation type="submission" date="2024-06" db="EMBL/GenBank/DDBJ databases">
        <title>Genomic Encyclopedia of Type Strains, Phase IV (KMG-IV): sequencing the most valuable type-strain genomes for metagenomic binning, comparative biology and taxonomic classification.</title>
        <authorList>
            <person name="Goeker M."/>
        </authorList>
    </citation>
    <scope>NUCLEOTIDE SEQUENCE [LARGE SCALE GENOMIC DNA]</scope>
    <source>
        <strain evidence="1 2">DSM 28102</strain>
    </source>
</reference>